<dbReference type="AlphaFoldDB" id="A0A0F7D4P7"/>
<dbReference type="EMBL" id="CP011366">
    <property type="protein sequence ID" value="AKG74605.1"/>
    <property type="molecule type" value="Genomic_DNA"/>
</dbReference>
<evidence type="ECO:0000313" key="2">
    <source>
        <dbReference type="EMBL" id="SFK89306.1"/>
    </source>
</evidence>
<reference evidence="1 3" key="1">
    <citation type="journal article" date="2015" name="Int. J. Syst. Evol. Microbiol.">
        <title>Complete genome sequence of Salinicoccus halodurans H3B36, isolated from the Qaidam Basin in China.</title>
        <authorList>
            <person name="Jiang K."/>
            <person name="Xue Y."/>
            <person name="Ma Y."/>
        </authorList>
    </citation>
    <scope>NUCLEOTIDE SEQUENCE [LARGE SCALE GENOMIC DNA]</scope>
    <source>
        <strain evidence="1 3">H3B36</strain>
    </source>
</reference>
<dbReference type="InterPro" id="IPR046174">
    <property type="entry name" value="DUF6176"/>
</dbReference>
<evidence type="ECO:0000313" key="3">
    <source>
        <dbReference type="Proteomes" id="UP000034029"/>
    </source>
</evidence>
<protein>
    <recommendedName>
        <fullName evidence="5">NIPSNAP domain-containing protein</fullName>
    </recommendedName>
</protein>
<gene>
    <name evidence="1" type="ORF">AAT16_10630</name>
    <name evidence="2" type="ORF">SAMN05216235_2330</name>
</gene>
<keyword evidence="3" id="KW-1185">Reference proteome</keyword>
<dbReference type="OrthoDB" id="3233233at2"/>
<evidence type="ECO:0008006" key="5">
    <source>
        <dbReference type="Google" id="ProtNLM"/>
    </source>
</evidence>
<dbReference type="Pfam" id="PF19673">
    <property type="entry name" value="DUF6176"/>
    <property type="match status" value="1"/>
</dbReference>
<evidence type="ECO:0000313" key="1">
    <source>
        <dbReference type="EMBL" id="AKG74605.1"/>
    </source>
</evidence>
<organism evidence="2 4">
    <name type="scientific">Salinicoccus halodurans</name>
    <dbReference type="NCBI Taxonomy" id="407035"/>
    <lineage>
        <taxon>Bacteria</taxon>
        <taxon>Bacillati</taxon>
        <taxon>Bacillota</taxon>
        <taxon>Bacilli</taxon>
        <taxon>Bacillales</taxon>
        <taxon>Staphylococcaceae</taxon>
        <taxon>Salinicoccus</taxon>
    </lineage>
</organism>
<name>A0A0F7D4P7_9STAP</name>
<dbReference type="EMBL" id="FOTB01000005">
    <property type="protein sequence ID" value="SFK89306.1"/>
    <property type="molecule type" value="Genomic_DNA"/>
</dbReference>
<sequence>MRVELTKYRVKPGKSERVDEWFKYMHDHMDDVLMNLEGEKMYVETIFREKFDNREYLYWYSVQDDQNPEQIEDAYLDDNHLEFMDECIDKTFRPDDMEAEVMMMPEKVSKVIK</sequence>
<proteinExistence type="predicted"/>
<dbReference type="Proteomes" id="UP000034029">
    <property type="component" value="Chromosome"/>
</dbReference>
<reference evidence="2 4" key="3">
    <citation type="submission" date="2016-10" db="EMBL/GenBank/DDBJ databases">
        <authorList>
            <person name="Varghese N."/>
            <person name="Submissions S."/>
        </authorList>
    </citation>
    <scope>NUCLEOTIDE SEQUENCE [LARGE SCALE GENOMIC DNA]</scope>
    <source>
        <strain evidence="2 4">CGMCC 1.6501</strain>
    </source>
</reference>
<reference evidence="3" key="2">
    <citation type="submission" date="2015-04" db="EMBL/GenBank/DDBJ databases">
        <title>Complete genome sequence of Salinicoccus halodurans strain H3B36, isolated from the Qaidam basin of China.</title>
        <authorList>
            <person name="Ma Y."/>
            <person name="Jiang K."/>
            <person name="Xue Y."/>
        </authorList>
    </citation>
    <scope>NUCLEOTIDE SEQUENCE [LARGE SCALE GENOMIC DNA]</scope>
    <source>
        <strain evidence="3">H3B36</strain>
    </source>
</reference>
<dbReference type="KEGG" id="shv:AAT16_10630"/>
<evidence type="ECO:0000313" key="4">
    <source>
        <dbReference type="Proteomes" id="UP000183090"/>
    </source>
</evidence>
<accession>A0A0F7D4P7</accession>
<dbReference type="Proteomes" id="UP000183090">
    <property type="component" value="Unassembled WGS sequence"/>
</dbReference>
<dbReference type="RefSeq" id="WP_046790787.1">
    <property type="nucleotide sequence ID" value="NZ_CP011366.1"/>
</dbReference>